<proteinExistence type="predicted"/>
<dbReference type="Proteomes" id="UP000824469">
    <property type="component" value="Unassembled WGS sequence"/>
</dbReference>
<feature type="compositionally biased region" description="Polar residues" evidence="1">
    <location>
        <begin position="25"/>
        <end position="36"/>
    </location>
</feature>
<sequence>SIGQVVPFSADSPEPRTSRFRVPNVPNSSGPIVTFSSDPAELRVSRIRVPHVPHEPS</sequence>
<gene>
    <name evidence="2" type="ORF">KI387_013172</name>
</gene>
<dbReference type="EMBL" id="JAHRHJ020000009">
    <property type="protein sequence ID" value="KAH9301589.1"/>
    <property type="molecule type" value="Genomic_DNA"/>
</dbReference>
<keyword evidence="3" id="KW-1185">Reference proteome</keyword>
<protein>
    <submittedName>
        <fullName evidence="2">Uncharacterized protein</fullName>
    </submittedName>
</protein>
<comment type="caution">
    <text evidence="2">The sequence shown here is derived from an EMBL/GenBank/DDBJ whole genome shotgun (WGS) entry which is preliminary data.</text>
</comment>
<organism evidence="2 3">
    <name type="scientific">Taxus chinensis</name>
    <name type="common">Chinese yew</name>
    <name type="synonym">Taxus wallichiana var. chinensis</name>
    <dbReference type="NCBI Taxonomy" id="29808"/>
    <lineage>
        <taxon>Eukaryota</taxon>
        <taxon>Viridiplantae</taxon>
        <taxon>Streptophyta</taxon>
        <taxon>Embryophyta</taxon>
        <taxon>Tracheophyta</taxon>
        <taxon>Spermatophyta</taxon>
        <taxon>Pinopsida</taxon>
        <taxon>Pinidae</taxon>
        <taxon>Conifers II</taxon>
        <taxon>Cupressales</taxon>
        <taxon>Taxaceae</taxon>
        <taxon>Taxus</taxon>
    </lineage>
</organism>
<feature type="non-terminal residue" evidence="2">
    <location>
        <position position="57"/>
    </location>
</feature>
<name>A0AA38CS18_TAXCH</name>
<dbReference type="AlphaFoldDB" id="A0AA38CS18"/>
<accession>A0AA38CS18</accession>
<evidence type="ECO:0000313" key="2">
    <source>
        <dbReference type="EMBL" id="KAH9301589.1"/>
    </source>
</evidence>
<reference evidence="2 3" key="1">
    <citation type="journal article" date="2021" name="Nat. Plants">
        <title>The Taxus genome provides insights into paclitaxel biosynthesis.</title>
        <authorList>
            <person name="Xiong X."/>
            <person name="Gou J."/>
            <person name="Liao Q."/>
            <person name="Li Y."/>
            <person name="Zhou Q."/>
            <person name="Bi G."/>
            <person name="Li C."/>
            <person name="Du R."/>
            <person name="Wang X."/>
            <person name="Sun T."/>
            <person name="Guo L."/>
            <person name="Liang H."/>
            <person name="Lu P."/>
            <person name="Wu Y."/>
            <person name="Zhang Z."/>
            <person name="Ro D.K."/>
            <person name="Shang Y."/>
            <person name="Huang S."/>
            <person name="Yan J."/>
        </authorList>
    </citation>
    <scope>NUCLEOTIDE SEQUENCE [LARGE SCALE GENOMIC DNA]</scope>
    <source>
        <strain evidence="2">Ta-2019</strain>
    </source>
</reference>
<evidence type="ECO:0000256" key="1">
    <source>
        <dbReference type="SAM" id="MobiDB-lite"/>
    </source>
</evidence>
<feature type="non-terminal residue" evidence="2">
    <location>
        <position position="1"/>
    </location>
</feature>
<feature type="region of interest" description="Disordered" evidence="1">
    <location>
        <begin position="1"/>
        <end position="36"/>
    </location>
</feature>
<evidence type="ECO:0000313" key="3">
    <source>
        <dbReference type="Proteomes" id="UP000824469"/>
    </source>
</evidence>